<evidence type="ECO:0000256" key="2">
    <source>
        <dbReference type="ARBA" id="ARBA00022475"/>
    </source>
</evidence>
<evidence type="ECO:0000256" key="3">
    <source>
        <dbReference type="ARBA" id="ARBA00022536"/>
    </source>
</evidence>
<dbReference type="PANTHER" id="PTHR24028:SF345">
    <property type="entry name" value="PROTOCADHERIN-16-LIKE"/>
    <property type="match status" value="1"/>
</dbReference>
<dbReference type="GO" id="GO:0003007">
    <property type="term" value="P:heart morphogenesis"/>
    <property type="evidence" value="ECO:0007669"/>
    <property type="project" value="UniProtKB-ARBA"/>
</dbReference>
<dbReference type="GO" id="GO:0016327">
    <property type="term" value="C:apicolateral plasma membrane"/>
    <property type="evidence" value="ECO:0007669"/>
    <property type="project" value="UniProtKB-ARBA"/>
</dbReference>
<dbReference type="FunFam" id="2.60.40.60:FF:000102">
    <property type="entry name" value="Dachsous cadherin-related 1b"/>
    <property type="match status" value="1"/>
</dbReference>
<feature type="domain" description="Cadherin" evidence="16">
    <location>
        <begin position="1760"/>
        <end position="1863"/>
    </location>
</feature>
<feature type="transmembrane region" description="Helical" evidence="15">
    <location>
        <begin position="2924"/>
        <end position="2947"/>
    </location>
</feature>
<feature type="domain" description="Cadherin" evidence="16">
    <location>
        <begin position="1864"/>
        <end position="1968"/>
    </location>
</feature>
<sequence>WQKRGRKMFKKRTEERIDLEKVKLMCRAGQGGAPPTGRALAVLLPLWLCAAGGGAAPVYNLSLAVDEGLPAETLVGDIRAGLPPGSDPPGGFLLSEGSGESAVLADFHVQPETGIIRTARRLDRERRAHYSFAAATLRGEVVQVEIAVTDVNDHPPRFPKDSLQLNISELSPPGSAFRLPAARDPDAGGFGTQGYALLEEGGAAGEPPLFQLRYVRPEPLELVLLRRLDRERADVHRLVVEAWDGGSPRRRGRLRVSVRVLDENDNAPAFSRGEYRARLREDAPPGTAVCRLRATDPDLGANGEVRYAINRRQSDPDGYFAVEERSGVLRLRRPLDREARALHRLVVEARDGGAQPEVSSVLVSVAVLDVNDNRPSIRLLYLTETGGPRVSEGARPGDYVARVSVSDADEGGDEEGAEGDGGGIALALLGGDGAFALRTAGAGVFFLCVAGPLDRESRDLYELRLVATDGGTPPLSAEEPLLLRVADLNDETPAFPQPHYRAAVSEAASPGTAVLRLSASDADEPGSPNAEVRYALQGDAAALALLRIDARSGAVSTRARLDRERQAALELRVVARDGGVPPRAAACRLSVRVEDANDNEPRFERAVYRARMPEHAARGRRLLQVKATDADADQFAEIEYSLYDGFNFYEKSKAFQIDPHTGQIFVSQDIDREGDPTTYDLLVKATDGGGLSAQAFVRIEIEDINDNQPVFEQDTYVTSISSHTQPGTEIINVAATDRDSGIFGIVTYELVPGEFSSFFTVDSSTGIIYLTSALGHLAHSAFFLTVSARDGGGLPSASNAAVTVNVLQTVLAPAIFERSRYSFSVPEDAPEDSVIGTVKAREPPNSLEVVSYRICSGDPHGKFSIDPQFGIIRTKKQLDHEAQSVVVLTVQSQLGDSPIYSSTQVNISVTDINDNPPVFLSKSDKVTISHTQPPGTAVYIAHAEDKDSGLNGAIKYSIANKQSDAFSIDPSLGVVNLTRTVVAEKQQQYTLHIAAEDGGSPPLTSLLLLTVVIEEQKMGPTLVFQSLVYQVEVSEATSPGAQILQVQAHSLDPHSVTSNLTYSLEPSTDSVAFGISSDTGWIYLQKHLNYECAQMLSFRALVSTSEDENLRQNASTSIIVNVLDENDHSPMFLRESYFFEIEENPIPSGVVGTITAVDKDSGRNGQLSYFLLSDGKYFKMNSNTGEIINWVALDREEQAHHELRVLVTDAGQPQRSATATVHIAVRDRNDHAPSFPQGALHRQVLEGQPSGTLVATIFAKDFDSGNNGVVLYSIESGYFQIDAVSGELRTTQPLSHAERSDYRMMVIAKDQGMPSLQGHAAVYIQVIPLPNGRSGFFQNFKHFVVPENFKPAQVLDSLKALSNHLALNRKLHFSIAKDDNVHFEVDSLTGDLYLSKELDYETDSHFLLQVIIKDYNNPPQNSTVFLSIDVEDKNDHSPHFQDDFVVIGIEENVPVGTVVYTFNAKDGDGSFLNSKIKYSLEISNTGENPFLIHPLYGTLTTASPLDREITRSVILTVFAEDQAINLTDRRLDSLAVKIVILDINDNSPSFKSSPLSYVMEDVEVGFLVHHIVAKDPDEGTNGQVTYRILSGNENKAFVLDKITGLLTTAQFLDREVQERYSLTVMALDDGSPALSATQVLTIIVLDVNDEAPGFLKQLYETAVPENRDPGEFVIRVEAVDQDAGLNSLLQYEILPGAGYEKFKMNSDSGELVTAASLDRETQEVFSIKVLVRDSGTPLLSSTVTVICTVLDENDHSPTFLLPPSEIFIPENQQLSVVYIIRAVDMDAGNNGALRYKITGGNAGEYFTLNNTSGKLLVTRSLDREDISNFTLVIECHDLGSPSRSSTAQLYLTVLDENDHSPLFAKTQYQISVTEDLEEGSAILDLSASDEDAGLNGEVMYSLIDDTYGAFAINSATGSIVTTKALDRETKSKYTFRAVASDCSPHFPRSTTVSVVVHVNDVNDNNPVFLQNPVRVFVPAETAVNETVATVRAEDVDLGSNGAVVFNLMMAETVFQVDVKTGDIILREPLASKDFSTQLLVTASDQGTTPRTATAVVIIFTEEQEEVISFSHSLYEGSVPENSAAGTSLLTVEAYEHKFTGEDIKYSIFNDQEIFSIHPVTGTITVKDPKYLDYEDKRKIHLTVVAENRFRSVFCGVTVLIQDVNDNTPKFEQSYYKASIWEGQSRKTDIIQVFATDLDSGLNGETEYSIVSGNENATFLIDSARGILATNTGLDYEIASSYRLVVQAADKGNPRLSSTTIVRIQVLDVNDNAPVVQPLGEVEVPENALPGFIVTQVSASDADSRPALQFGFIYDKSPEMKFAIDQHTGVIIVMEPLDFEETAVYTLHIIVSDSVHQTEAELTILVVDINDNPPVFIQDFYQVNLPELISMNATVLTLSAIDRDSEHNGMISYKILSSCEGFSIDHKNGESAWFIISLKNISIIHLLIEATDGGSPPLSAVSSIEVHIEDVNNCAPRFTKALYNLSVSENASVGESVLLFSAIDCDWTRDNTFVEYSIIGGNAENLFSVETSVMGSETSYKLVGSLVLSSALDRETAASHQLVLLASDRGTPSLNSTATVLITVLDINDNPPVFSSPEYHVHVKESIPIGSHITEVSAEDCDASTNAEITYAIISGNDRGHFYLDGRTGSVNLTKTLDYEDTMKFTLVIQATDGGTVVKNMAFAVILVSVLDDNDYAPLFLFPSLSCTVSENLPTFSFVCAVCALDFDKGSYGHLTYSIQSSCLTHREAARDHDMFFIDPLTGDIHTKQMFDYESQNRYCLIIQAKDKGDALATTTVQVDIEGRDEFDPVFTQEHYFFNLPEKNEAGQSIGRVTASDSDGGLDGVVHYSLLKPSPFFSVNQTSGNIYLTQTVHRRKNGIKRNDDTLKLLVRAHSPKILSRFTACTVFVNVSNSPESDPTVSAHSLTVSVSISLMVFLLLAITLIMLTLRLKQKDLMNACVKRNPVSSSAADVNSIREDEDCQKIQSTESSMLPMGDIAKWLSLAGLGEGKDDDVSCRHSDSSGHGSAEGETAEDEEIKRIYECPCRKGIGSALSEHGSQMPDSGIPRQSDQFSYHSGETDVTATMQSMENVQTVKGESREEACDTAYAHKILSQKLMEIGITEEGTMTGLTRDYVLMPDRKDSGYDLLATVGTSDEDLRGGYKWDYALSCEPRFQPLASVFNDIAELKDENVHIHSFSQEKKSLVFPPPLITSVAQPGIRTVPPRMPNITSGQAFKKCPYSPIIHYHGYPPQTMTPRFSPTLSLLTMQTPSASPVMSDGKMIGTCLIDPSYELATEEEIQV</sequence>
<dbReference type="InterPro" id="IPR020894">
    <property type="entry name" value="Cadherin_CS"/>
</dbReference>
<feature type="region of interest" description="Disordered" evidence="14">
    <location>
        <begin position="3051"/>
        <end position="3070"/>
    </location>
</feature>
<dbReference type="FunFam" id="2.60.40.60:FF:000020">
    <property type="entry name" value="Dachsous cadherin-related 1b"/>
    <property type="match status" value="8"/>
</dbReference>
<comment type="subcellular location">
    <subcellularLocation>
        <location evidence="1">Cell membrane</location>
        <topology evidence="1">Single-pass membrane protein</topology>
    </subcellularLocation>
</comment>
<feature type="domain" description="Cadherin" evidence="16">
    <location>
        <begin position="1655"/>
        <end position="1759"/>
    </location>
</feature>
<evidence type="ECO:0000313" key="17">
    <source>
        <dbReference type="Ensembl" id="ENSJHYP00000017158.1"/>
    </source>
</evidence>
<keyword evidence="10 15" id="KW-0472">Membrane</keyword>
<feature type="domain" description="Cadherin" evidence="16">
    <location>
        <begin position="92"/>
        <end position="158"/>
    </location>
</feature>
<dbReference type="FunFam" id="2.60.40.60:FF:000035">
    <property type="entry name" value="Protocadherin Fat 3"/>
    <property type="match status" value="2"/>
</dbReference>
<keyword evidence="4 15" id="KW-0812">Transmembrane</keyword>
<keyword evidence="5" id="KW-0732">Signal</keyword>
<evidence type="ECO:0000313" key="18">
    <source>
        <dbReference type="Proteomes" id="UP000694408"/>
    </source>
</evidence>
<feature type="domain" description="Cadherin" evidence="16">
    <location>
        <begin position="712"/>
        <end position="816"/>
    </location>
</feature>
<keyword evidence="3" id="KW-0245">EGF-like domain</keyword>
<protein>
    <recommendedName>
        <fullName evidence="16">Cadherin domain-containing protein</fullName>
    </recommendedName>
</protein>
<proteinExistence type="predicted"/>
<feature type="domain" description="Cadherin" evidence="16">
    <location>
        <begin position="1337"/>
        <end position="1440"/>
    </location>
</feature>
<feature type="domain" description="Cadherin" evidence="16">
    <location>
        <begin position="2275"/>
        <end position="2375"/>
    </location>
</feature>
<dbReference type="PROSITE" id="PS00232">
    <property type="entry name" value="CADHERIN_1"/>
    <property type="match status" value="12"/>
</dbReference>
<dbReference type="GO" id="GO:0007156">
    <property type="term" value="P:homophilic cell adhesion via plasma membrane adhesion molecules"/>
    <property type="evidence" value="ECO:0007669"/>
    <property type="project" value="InterPro"/>
</dbReference>
<feature type="domain" description="Cadherin" evidence="16">
    <location>
        <begin position="1969"/>
        <end position="2081"/>
    </location>
</feature>
<dbReference type="FunFam" id="2.60.40.60:FF:000116">
    <property type="entry name" value="Dachsous cadherin-related 2"/>
    <property type="match status" value="1"/>
</dbReference>
<feature type="domain" description="Cadherin" evidence="16">
    <location>
        <begin position="390"/>
        <end position="495"/>
    </location>
</feature>
<accession>A0A8C5NQV4</accession>
<reference evidence="17" key="2">
    <citation type="submission" date="2025-09" db="UniProtKB">
        <authorList>
            <consortium name="Ensembl"/>
        </authorList>
    </citation>
    <scope>IDENTIFICATION</scope>
</reference>
<dbReference type="SMART" id="SM00112">
    <property type="entry name" value="CA"/>
    <property type="match status" value="27"/>
</dbReference>
<feature type="domain" description="Cadherin" evidence="16">
    <location>
        <begin position="496"/>
        <end position="603"/>
    </location>
</feature>
<feature type="domain" description="Cadherin" evidence="16">
    <location>
        <begin position="1449"/>
        <end position="1550"/>
    </location>
</feature>
<feature type="domain" description="Cadherin" evidence="16">
    <location>
        <begin position="2478"/>
        <end position="2593"/>
    </location>
</feature>
<evidence type="ECO:0000256" key="1">
    <source>
        <dbReference type="ARBA" id="ARBA00004162"/>
    </source>
</evidence>
<dbReference type="GO" id="GO:0030154">
    <property type="term" value="P:cell differentiation"/>
    <property type="evidence" value="ECO:0007669"/>
    <property type="project" value="UniProtKB-ARBA"/>
</dbReference>
<evidence type="ECO:0000256" key="9">
    <source>
        <dbReference type="ARBA" id="ARBA00022989"/>
    </source>
</evidence>
<evidence type="ECO:0000256" key="7">
    <source>
        <dbReference type="ARBA" id="ARBA00022837"/>
    </source>
</evidence>
<dbReference type="FunFam" id="2.60.40.60:FF:000181">
    <property type="entry name" value="Predicted protein"/>
    <property type="match status" value="1"/>
</dbReference>
<organism evidence="17 18">
    <name type="scientific">Junco hyemalis</name>
    <name type="common">Dark-eyed junco</name>
    <dbReference type="NCBI Taxonomy" id="40217"/>
    <lineage>
        <taxon>Eukaryota</taxon>
        <taxon>Metazoa</taxon>
        <taxon>Chordata</taxon>
        <taxon>Craniata</taxon>
        <taxon>Vertebrata</taxon>
        <taxon>Euteleostomi</taxon>
        <taxon>Archelosauria</taxon>
        <taxon>Archosauria</taxon>
        <taxon>Dinosauria</taxon>
        <taxon>Saurischia</taxon>
        <taxon>Theropoda</taxon>
        <taxon>Coelurosauria</taxon>
        <taxon>Aves</taxon>
        <taxon>Neognathae</taxon>
        <taxon>Neoaves</taxon>
        <taxon>Telluraves</taxon>
        <taxon>Australaves</taxon>
        <taxon>Passeriformes</taxon>
        <taxon>Passerellidae</taxon>
        <taxon>Junco</taxon>
    </lineage>
</organism>
<dbReference type="Ensembl" id="ENSJHYT00000020697.1">
    <property type="protein sequence ID" value="ENSJHYP00000017158.1"/>
    <property type="gene ID" value="ENSJHYG00000013071.1"/>
</dbReference>
<feature type="domain" description="Cadherin" evidence="16">
    <location>
        <begin position="2700"/>
        <end position="2810"/>
    </location>
</feature>
<evidence type="ECO:0000256" key="4">
    <source>
        <dbReference type="ARBA" id="ARBA00022692"/>
    </source>
</evidence>
<keyword evidence="12" id="KW-0325">Glycoprotein</keyword>
<keyword evidence="11" id="KW-1015">Disulfide bond</keyword>
<dbReference type="FunFam" id="2.60.40.60:FF:000226">
    <property type="entry name" value="Dachsous, isoform B"/>
    <property type="match status" value="1"/>
</dbReference>
<dbReference type="FunFam" id="2.60.40.60:FF:000255">
    <property type="entry name" value="protocadherin-23 isoform X2"/>
    <property type="match status" value="1"/>
</dbReference>
<evidence type="ECO:0000256" key="10">
    <source>
        <dbReference type="ARBA" id="ARBA00023136"/>
    </source>
</evidence>
<feature type="domain" description="Cadherin" evidence="16">
    <location>
        <begin position="2171"/>
        <end position="2275"/>
    </location>
</feature>
<feature type="domain" description="Cadherin" evidence="16">
    <location>
        <begin position="2594"/>
        <end position="2699"/>
    </location>
</feature>
<feature type="domain" description="Cadherin" evidence="16">
    <location>
        <begin position="1133"/>
        <end position="1235"/>
    </location>
</feature>
<feature type="compositionally biased region" description="Basic and acidic residues" evidence="14">
    <location>
        <begin position="3011"/>
        <end position="3020"/>
    </location>
</feature>
<feature type="domain" description="Cadherin" evidence="16">
    <location>
        <begin position="2070"/>
        <end position="2170"/>
    </location>
</feature>
<dbReference type="OMA" id="YRPSYRM"/>
<dbReference type="FunFam" id="2.60.40.60:FF:000211">
    <property type="entry name" value="Dachsous cadherin-related 2"/>
    <property type="match status" value="1"/>
</dbReference>
<dbReference type="Gene3D" id="2.60.40.60">
    <property type="entry name" value="Cadherins"/>
    <property type="match status" value="27"/>
</dbReference>
<evidence type="ECO:0000256" key="8">
    <source>
        <dbReference type="ARBA" id="ARBA00022889"/>
    </source>
</evidence>
<dbReference type="FunFam" id="2.60.40.60:FF:000140">
    <property type="entry name" value="Dachsous cadherin-related 1"/>
    <property type="match status" value="1"/>
</dbReference>
<dbReference type="GO" id="GO:0090251">
    <property type="term" value="P:protein localization involved in establishment of planar polarity"/>
    <property type="evidence" value="ECO:0007669"/>
    <property type="project" value="UniProtKB-ARBA"/>
</dbReference>
<dbReference type="GO" id="GO:0005509">
    <property type="term" value="F:calcium ion binding"/>
    <property type="evidence" value="ECO:0007669"/>
    <property type="project" value="UniProtKB-UniRule"/>
</dbReference>
<dbReference type="FunFam" id="2.60.40.60:FF:000081">
    <property type="entry name" value="protocadherin Fat 4"/>
    <property type="match status" value="1"/>
</dbReference>
<evidence type="ECO:0000256" key="13">
    <source>
        <dbReference type="PROSITE-ProRule" id="PRU00043"/>
    </source>
</evidence>
<keyword evidence="7 13" id="KW-0106">Calcium</keyword>
<keyword evidence="6" id="KW-0677">Repeat</keyword>
<keyword evidence="9 15" id="KW-1133">Transmembrane helix</keyword>
<dbReference type="Pfam" id="PF00028">
    <property type="entry name" value="Cadherin"/>
    <property type="match status" value="25"/>
</dbReference>
<dbReference type="PANTHER" id="PTHR24028">
    <property type="entry name" value="CADHERIN-87A"/>
    <property type="match status" value="1"/>
</dbReference>
<feature type="domain" description="Cadherin" evidence="16">
    <location>
        <begin position="920"/>
        <end position="1022"/>
    </location>
</feature>
<dbReference type="InterPro" id="IPR002126">
    <property type="entry name" value="Cadherin-like_dom"/>
</dbReference>
<dbReference type="FunFam" id="2.60.40.60:FF:000104">
    <property type="entry name" value="cadherin-23 isoform X1"/>
    <property type="match status" value="1"/>
</dbReference>
<evidence type="ECO:0000256" key="6">
    <source>
        <dbReference type="ARBA" id="ARBA00022737"/>
    </source>
</evidence>
<dbReference type="InterPro" id="IPR050174">
    <property type="entry name" value="Protocadherin/Cadherin-CA"/>
</dbReference>
<evidence type="ECO:0000256" key="11">
    <source>
        <dbReference type="ARBA" id="ARBA00023157"/>
    </source>
</evidence>
<feature type="domain" description="Cadherin" evidence="16">
    <location>
        <begin position="1550"/>
        <end position="1654"/>
    </location>
</feature>
<dbReference type="GO" id="GO:0035332">
    <property type="term" value="P:positive regulation of hippo signaling"/>
    <property type="evidence" value="ECO:0007669"/>
    <property type="project" value="UniProtKB-ARBA"/>
</dbReference>
<dbReference type="FunFam" id="2.60.40.60:FF:000263">
    <property type="entry name" value="LOW QUALITY PROTEIN: protocadherin-23"/>
    <property type="match status" value="1"/>
</dbReference>
<name>A0A8C5NQV4_JUNHY</name>
<dbReference type="FunFam" id="2.60.40.60:FF:000101">
    <property type="entry name" value="FAT atypical cadherin 4"/>
    <property type="match status" value="1"/>
</dbReference>
<dbReference type="CDD" id="cd11304">
    <property type="entry name" value="Cadherin_repeat"/>
    <property type="match status" value="25"/>
</dbReference>
<reference evidence="17" key="1">
    <citation type="submission" date="2025-08" db="UniProtKB">
        <authorList>
            <consortium name="Ensembl"/>
        </authorList>
    </citation>
    <scope>IDENTIFICATION</scope>
</reference>
<dbReference type="PROSITE" id="PS50268">
    <property type="entry name" value="CADHERIN_2"/>
    <property type="match status" value="27"/>
</dbReference>
<dbReference type="Proteomes" id="UP000694408">
    <property type="component" value="Unplaced"/>
</dbReference>
<keyword evidence="2" id="KW-1003">Cell membrane</keyword>
<evidence type="ECO:0000256" key="15">
    <source>
        <dbReference type="SAM" id="Phobius"/>
    </source>
</evidence>
<feature type="domain" description="Cadherin" evidence="16">
    <location>
        <begin position="2376"/>
        <end position="2477"/>
    </location>
</feature>
<dbReference type="PRINTS" id="PR00205">
    <property type="entry name" value="CADHERIN"/>
</dbReference>
<dbReference type="FunFam" id="2.60.40.60:FF:000013">
    <property type="entry name" value="Cadherin EGF LAG seven-pass G-type receptor"/>
    <property type="match status" value="1"/>
</dbReference>
<keyword evidence="8" id="KW-0130">Cell adhesion</keyword>
<evidence type="ECO:0000256" key="12">
    <source>
        <dbReference type="ARBA" id="ARBA00023180"/>
    </source>
</evidence>
<feature type="domain" description="Cadherin" evidence="16">
    <location>
        <begin position="1236"/>
        <end position="1337"/>
    </location>
</feature>
<feature type="domain" description="Cadherin" evidence="16">
    <location>
        <begin position="159"/>
        <end position="270"/>
    </location>
</feature>
<feature type="domain" description="Cadherin" evidence="16">
    <location>
        <begin position="817"/>
        <end position="919"/>
    </location>
</feature>
<dbReference type="FunFam" id="2.60.40.60:FF:000267">
    <property type="entry name" value="Dachsous cadherin-related 2"/>
    <property type="match status" value="1"/>
</dbReference>
<feature type="domain" description="Cadherin" evidence="16">
    <location>
        <begin position="1025"/>
        <end position="1132"/>
    </location>
</feature>
<dbReference type="SUPFAM" id="SSF49313">
    <property type="entry name" value="Cadherin-like"/>
    <property type="match status" value="27"/>
</dbReference>
<evidence type="ECO:0000259" key="16">
    <source>
        <dbReference type="PROSITE" id="PS50268"/>
    </source>
</evidence>
<feature type="compositionally biased region" description="Polar residues" evidence="14">
    <location>
        <begin position="3055"/>
        <end position="3070"/>
    </location>
</feature>
<keyword evidence="18" id="KW-1185">Reference proteome</keyword>
<dbReference type="InterPro" id="IPR015919">
    <property type="entry name" value="Cadherin-like_sf"/>
</dbReference>
<evidence type="ECO:0000256" key="14">
    <source>
        <dbReference type="SAM" id="MobiDB-lite"/>
    </source>
</evidence>
<evidence type="ECO:0000256" key="5">
    <source>
        <dbReference type="ARBA" id="ARBA00022729"/>
    </source>
</evidence>
<dbReference type="FunFam" id="2.60.40.60:FF:000033">
    <property type="entry name" value="FAT atypical cadherin 1"/>
    <property type="match status" value="1"/>
</dbReference>
<feature type="domain" description="Cadherin" evidence="16">
    <location>
        <begin position="2811"/>
        <end position="2919"/>
    </location>
</feature>
<feature type="domain" description="Cadherin" evidence="16">
    <location>
        <begin position="271"/>
        <end position="377"/>
    </location>
</feature>
<feature type="domain" description="Cadherin" evidence="16">
    <location>
        <begin position="604"/>
        <end position="711"/>
    </location>
</feature>
<feature type="region of interest" description="Disordered" evidence="14">
    <location>
        <begin position="3011"/>
        <end position="3034"/>
    </location>
</feature>